<evidence type="ECO:0000313" key="6">
    <source>
        <dbReference type="EMBL" id="KAK8044740.1"/>
    </source>
</evidence>
<evidence type="ECO:0000256" key="2">
    <source>
        <dbReference type="ARBA" id="ARBA00023026"/>
    </source>
</evidence>
<dbReference type="SUPFAM" id="SSF54106">
    <property type="entry name" value="LysM domain"/>
    <property type="match status" value="2"/>
</dbReference>
<organism evidence="6 7">
    <name type="scientific">Apiospora rasikravindrae</name>
    <dbReference type="NCBI Taxonomy" id="990691"/>
    <lineage>
        <taxon>Eukaryota</taxon>
        <taxon>Fungi</taxon>
        <taxon>Dikarya</taxon>
        <taxon>Ascomycota</taxon>
        <taxon>Pezizomycotina</taxon>
        <taxon>Sordariomycetes</taxon>
        <taxon>Xylariomycetidae</taxon>
        <taxon>Amphisphaeriales</taxon>
        <taxon>Apiosporaceae</taxon>
        <taxon>Apiospora</taxon>
    </lineage>
</organism>
<keyword evidence="7" id="KW-1185">Reference proteome</keyword>
<feature type="domain" description="LysM" evidence="5">
    <location>
        <begin position="108"/>
        <end position="154"/>
    </location>
</feature>
<comment type="similarity">
    <text evidence="3">Belongs to the secreted LysM effector family.</text>
</comment>
<protein>
    <recommendedName>
        <fullName evidence="5">LysM domain-containing protein</fullName>
    </recommendedName>
</protein>
<proteinExistence type="inferred from homology"/>
<feature type="domain" description="LysM" evidence="5">
    <location>
        <begin position="210"/>
        <end position="259"/>
    </location>
</feature>
<evidence type="ECO:0000256" key="4">
    <source>
        <dbReference type="SAM" id="MobiDB-lite"/>
    </source>
</evidence>
<evidence type="ECO:0000256" key="3">
    <source>
        <dbReference type="ARBA" id="ARBA00044955"/>
    </source>
</evidence>
<feature type="compositionally biased region" description="Low complexity" evidence="4">
    <location>
        <begin position="48"/>
        <end position="59"/>
    </location>
</feature>
<dbReference type="InterPro" id="IPR018392">
    <property type="entry name" value="LysM"/>
</dbReference>
<feature type="region of interest" description="Disordered" evidence="4">
    <location>
        <begin position="29"/>
        <end position="59"/>
    </location>
</feature>
<dbReference type="Pfam" id="PF01476">
    <property type="entry name" value="LysM"/>
    <property type="match status" value="2"/>
</dbReference>
<keyword evidence="1" id="KW-0147">Chitin-binding</keyword>
<dbReference type="InterPro" id="IPR052210">
    <property type="entry name" value="LysM1-like"/>
</dbReference>
<dbReference type="CDD" id="cd00118">
    <property type="entry name" value="LysM"/>
    <property type="match status" value="2"/>
</dbReference>
<accession>A0ABR1TDN5</accession>
<dbReference type="PANTHER" id="PTHR34997">
    <property type="entry name" value="AM15"/>
    <property type="match status" value="1"/>
</dbReference>
<dbReference type="PANTHER" id="PTHR34997:SF1">
    <property type="entry name" value="PEPTIDOGLYCAN-BINDING LYSIN DOMAIN"/>
    <property type="match status" value="1"/>
</dbReference>
<dbReference type="SMART" id="SM00257">
    <property type="entry name" value="LysM"/>
    <property type="match status" value="2"/>
</dbReference>
<reference evidence="6 7" key="1">
    <citation type="submission" date="2023-01" db="EMBL/GenBank/DDBJ databases">
        <title>Analysis of 21 Apiospora genomes using comparative genomics revels a genus with tremendous synthesis potential of carbohydrate active enzymes and secondary metabolites.</title>
        <authorList>
            <person name="Sorensen T."/>
        </authorList>
    </citation>
    <scope>NUCLEOTIDE SEQUENCE [LARGE SCALE GENOMIC DNA]</scope>
    <source>
        <strain evidence="6 7">CBS 33761</strain>
    </source>
</reference>
<keyword evidence="2" id="KW-0843">Virulence</keyword>
<evidence type="ECO:0000256" key="1">
    <source>
        <dbReference type="ARBA" id="ARBA00022669"/>
    </source>
</evidence>
<dbReference type="Gene3D" id="3.10.350.10">
    <property type="entry name" value="LysM domain"/>
    <property type="match status" value="2"/>
</dbReference>
<comment type="caution">
    <text evidence="6">The sequence shown here is derived from an EMBL/GenBank/DDBJ whole genome shotgun (WGS) entry which is preliminary data.</text>
</comment>
<sequence length="341" mass="34877">MIGKLIPTDSDYSSTVTVTSTSSTTIPATAITASSNSEASLKDRGDSDSSSDMSTTGTTSSYEALQVVPIVSNTTDAPVTGMSSSSSSRTFAAPPNIPTPPTSCDAAASYTVKEGDTCFIIARAHGITAAEILQANPQMSGDCDLIYIDQVICLPTGFATSSGATDTTDSSSTQGTTTSTIASGQSLTTKTSTTGDGSTSTSTVDDACTLSHTVVPGDTCHNLWSKYSLTVDHFLALNPHLSIRPSGYCGIDVGDVVCVAGDPSRTKGPGGETPHPEGPSELLPHVLSTLEVIPVSIDEGQAVPHAPAATGTTDATGASRRLLGWLPVTFRTSTVRETGEE</sequence>
<dbReference type="EMBL" id="JAQQWK010000003">
    <property type="protein sequence ID" value="KAK8044740.1"/>
    <property type="molecule type" value="Genomic_DNA"/>
</dbReference>
<feature type="region of interest" description="Disordered" evidence="4">
    <location>
        <begin position="76"/>
        <end position="98"/>
    </location>
</feature>
<evidence type="ECO:0000313" key="7">
    <source>
        <dbReference type="Proteomes" id="UP001444661"/>
    </source>
</evidence>
<dbReference type="PROSITE" id="PS51782">
    <property type="entry name" value="LYSM"/>
    <property type="match status" value="2"/>
</dbReference>
<evidence type="ECO:0000259" key="5">
    <source>
        <dbReference type="PROSITE" id="PS51782"/>
    </source>
</evidence>
<dbReference type="Proteomes" id="UP001444661">
    <property type="component" value="Unassembled WGS sequence"/>
</dbReference>
<name>A0ABR1TDN5_9PEZI</name>
<dbReference type="InterPro" id="IPR036779">
    <property type="entry name" value="LysM_dom_sf"/>
</dbReference>
<feature type="region of interest" description="Disordered" evidence="4">
    <location>
        <begin position="164"/>
        <end position="203"/>
    </location>
</feature>
<gene>
    <name evidence="6" type="ORF">PG993_004764</name>
</gene>